<keyword evidence="5" id="KW-0539">Nucleus</keyword>
<keyword evidence="9" id="KW-1185">Reference proteome</keyword>
<reference evidence="8" key="1">
    <citation type="submission" date="2017-07" db="EMBL/GenBank/DDBJ databases">
        <title>Taro Niue Genome Assembly and Annotation.</title>
        <authorList>
            <person name="Atibalentja N."/>
            <person name="Keating K."/>
            <person name="Fields C.J."/>
        </authorList>
    </citation>
    <scope>NUCLEOTIDE SEQUENCE</scope>
    <source>
        <strain evidence="8">Niue_2</strain>
        <tissue evidence="8">Leaf</tissue>
    </source>
</reference>
<evidence type="ECO:0000313" key="8">
    <source>
        <dbReference type="EMBL" id="MQL74570.1"/>
    </source>
</evidence>
<sequence length="364" mass="39735">MVVRGCGRLIVFLPLPAHGSERGTPTTPVSGRYFLPPSAPSDLLSPFGSGGQSAAAALRKLSGFSTLSRFQRTLWLPPTTSEGMDAIISTATEEICAEGPAGISIPKLWRSLRGCLASAGLEMDSSVKEAIWRRLLALPIVQFSVQGASLDPRDPSIQSHEQSEKLGLKVAAADHVRDCFLGIYDMKAVNVEMTPMLKQVLERVAVARSDGIAQSLLSKEFKVKENKLFYFLKKLESQGLIVRQSTILRTKETATDADDEMKDGSIVNTNLVYLYRYARRLSSLQRLEIAKSDVLGIAGDADGSHLVGDQTCEEPSKEDVHVKDYLPEMKAICDMLDEASGKVAHFFDTMSLLSRISNWLAVTG</sequence>
<keyword evidence="4" id="KW-0804">Transcription</keyword>
<evidence type="ECO:0000256" key="1">
    <source>
        <dbReference type="ARBA" id="ARBA00004123"/>
    </source>
</evidence>
<dbReference type="GO" id="GO:0005634">
    <property type="term" value="C:nucleus"/>
    <property type="evidence" value="ECO:0007669"/>
    <property type="project" value="UniProtKB-SubCell"/>
</dbReference>
<dbReference type="EMBL" id="NMUH01000214">
    <property type="protein sequence ID" value="MQL74570.1"/>
    <property type="molecule type" value="Genomic_DNA"/>
</dbReference>
<evidence type="ECO:0000256" key="2">
    <source>
        <dbReference type="ARBA" id="ARBA00022553"/>
    </source>
</evidence>
<feature type="domain" description="General transcription factor 3C polypeptide 1 winged-helix" evidence="7">
    <location>
        <begin position="84"/>
        <end position="184"/>
    </location>
</feature>
<dbReference type="GO" id="GO:0042791">
    <property type="term" value="P:5S class rRNA transcription by RNA polymerase III"/>
    <property type="evidence" value="ECO:0007669"/>
    <property type="project" value="TreeGrafter"/>
</dbReference>
<protein>
    <recommendedName>
        <fullName evidence="10">B-block binding subunit of TFIIIC domain-containing protein</fullName>
    </recommendedName>
</protein>
<feature type="domain" description="B-block binding subunit of TFIIIC" evidence="6">
    <location>
        <begin position="198"/>
        <end position="279"/>
    </location>
</feature>
<dbReference type="AlphaFoldDB" id="A0A843TYD6"/>
<dbReference type="InterPro" id="IPR056428">
    <property type="entry name" value="WH_GTF3C1"/>
</dbReference>
<comment type="subcellular location">
    <subcellularLocation>
        <location evidence="1">Nucleus</location>
    </subcellularLocation>
</comment>
<evidence type="ECO:0000256" key="3">
    <source>
        <dbReference type="ARBA" id="ARBA00023125"/>
    </source>
</evidence>
<dbReference type="InterPro" id="IPR007309">
    <property type="entry name" value="TFIIIC_Bblock-bd"/>
</dbReference>
<dbReference type="OrthoDB" id="68020at2759"/>
<keyword evidence="2" id="KW-0597">Phosphoprotein</keyword>
<dbReference type="GO" id="GO:0006384">
    <property type="term" value="P:transcription initiation at RNA polymerase III promoter"/>
    <property type="evidence" value="ECO:0007669"/>
    <property type="project" value="InterPro"/>
</dbReference>
<dbReference type="PANTHER" id="PTHR15180:SF1">
    <property type="entry name" value="GENERAL TRANSCRIPTION FACTOR 3C POLYPEPTIDE 1"/>
    <property type="match status" value="1"/>
</dbReference>
<evidence type="ECO:0000259" key="7">
    <source>
        <dbReference type="Pfam" id="PF23704"/>
    </source>
</evidence>
<dbReference type="Pfam" id="PF04182">
    <property type="entry name" value="B-block_TFIIIC"/>
    <property type="match status" value="1"/>
</dbReference>
<evidence type="ECO:0008006" key="10">
    <source>
        <dbReference type="Google" id="ProtNLM"/>
    </source>
</evidence>
<dbReference type="InterPro" id="IPR044210">
    <property type="entry name" value="Tfc3-like"/>
</dbReference>
<organism evidence="8 9">
    <name type="scientific">Colocasia esculenta</name>
    <name type="common">Wild taro</name>
    <name type="synonym">Arum esculentum</name>
    <dbReference type="NCBI Taxonomy" id="4460"/>
    <lineage>
        <taxon>Eukaryota</taxon>
        <taxon>Viridiplantae</taxon>
        <taxon>Streptophyta</taxon>
        <taxon>Embryophyta</taxon>
        <taxon>Tracheophyta</taxon>
        <taxon>Spermatophyta</taxon>
        <taxon>Magnoliopsida</taxon>
        <taxon>Liliopsida</taxon>
        <taxon>Araceae</taxon>
        <taxon>Aroideae</taxon>
        <taxon>Colocasieae</taxon>
        <taxon>Colocasia</taxon>
    </lineage>
</organism>
<evidence type="ECO:0000256" key="5">
    <source>
        <dbReference type="ARBA" id="ARBA00023242"/>
    </source>
</evidence>
<gene>
    <name evidence="8" type="ORF">Taro_006936</name>
</gene>
<dbReference type="InterPro" id="IPR036390">
    <property type="entry name" value="WH_DNA-bd_sf"/>
</dbReference>
<keyword evidence="3" id="KW-0238">DNA-binding</keyword>
<comment type="caution">
    <text evidence="8">The sequence shown here is derived from an EMBL/GenBank/DDBJ whole genome shotgun (WGS) entry which is preliminary data.</text>
</comment>
<dbReference type="GO" id="GO:0000127">
    <property type="term" value="C:transcription factor TFIIIC complex"/>
    <property type="evidence" value="ECO:0007669"/>
    <property type="project" value="InterPro"/>
</dbReference>
<dbReference type="SUPFAM" id="SSF46785">
    <property type="entry name" value="Winged helix' DNA-binding domain"/>
    <property type="match status" value="1"/>
</dbReference>
<dbReference type="GO" id="GO:0003677">
    <property type="term" value="F:DNA binding"/>
    <property type="evidence" value="ECO:0007669"/>
    <property type="project" value="UniProtKB-KW"/>
</dbReference>
<proteinExistence type="predicted"/>
<evidence type="ECO:0000313" key="9">
    <source>
        <dbReference type="Proteomes" id="UP000652761"/>
    </source>
</evidence>
<dbReference type="PANTHER" id="PTHR15180">
    <property type="entry name" value="GENERAL TRANSCRIPTION FACTOR 3C POLYPEPTIDE 1"/>
    <property type="match status" value="1"/>
</dbReference>
<dbReference type="Pfam" id="PF23704">
    <property type="entry name" value="WHD_GTF3C1_N"/>
    <property type="match status" value="1"/>
</dbReference>
<evidence type="ECO:0000256" key="4">
    <source>
        <dbReference type="ARBA" id="ARBA00023163"/>
    </source>
</evidence>
<accession>A0A843TYD6</accession>
<dbReference type="Proteomes" id="UP000652761">
    <property type="component" value="Unassembled WGS sequence"/>
</dbReference>
<evidence type="ECO:0000259" key="6">
    <source>
        <dbReference type="Pfam" id="PF04182"/>
    </source>
</evidence>
<name>A0A843TYD6_COLES</name>